<evidence type="ECO:0000313" key="6">
    <source>
        <dbReference type="Proteomes" id="UP001365542"/>
    </source>
</evidence>
<evidence type="ECO:0000256" key="1">
    <source>
        <dbReference type="ARBA" id="ARBA00022737"/>
    </source>
</evidence>
<dbReference type="InterPro" id="IPR002110">
    <property type="entry name" value="Ankyrin_rpt"/>
</dbReference>
<protein>
    <submittedName>
        <fullName evidence="5">Uncharacterized protein</fullName>
    </submittedName>
</protein>
<dbReference type="PANTHER" id="PTHR24126">
    <property type="entry name" value="ANKYRIN REPEAT, PH AND SEC7 DOMAIN CONTAINING PROTEIN SECG-RELATED"/>
    <property type="match status" value="1"/>
</dbReference>
<dbReference type="InterPro" id="IPR043136">
    <property type="entry name" value="B30.2/SPRY_sf"/>
</dbReference>
<feature type="region of interest" description="Disordered" evidence="4">
    <location>
        <begin position="370"/>
        <end position="401"/>
    </location>
</feature>
<feature type="compositionally biased region" description="Basic and acidic residues" evidence="4">
    <location>
        <begin position="383"/>
        <end position="401"/>
    </location>
</feature>
<keyword evidence="6" id="KW-1185">Reference proteome</keyword>
<reference evidence="5 6" key="1">
    <citation type="submission" date="2019-10" db="EMBL/GenBank/DDBJ databases">
        <authorList>
            <person name="Palmer J.M."/>
        </authorList>
    </citation>
    <scope>NUCLEOTIDE SEQUENCE [LARGE SCALE GENOMIC DNA]</scope>
    <source>
        <strain evidence="5 6">TWF694</strain>
    </source>
</reference>
<dbReference type="PROSITE" id="PS50297">
    <property type="entry name" value="ANK_REP_REGION"/>
    <property type="match status" value="1"/>
</dbReference>
<feature type="compositionally biased region" description="Polar residues" evidence="4">
    <location>
        <begin position="370"/>
        <end position="382"/>
    </location>
</feature>
<dbReference type="EMBL" id="JAVHJO010000004">
    <property type="protein sequence ID" value="KAK6540952.1"/>
    <property type="molecule type" value="Genomic_DNA"/>
</dbReference>
<feature type="repeat" description="ANK" evidence="3">
    <location>
        <begin position="294"/>
        <end position="326"/>
    </location>
</feature>
<dbReference type="PROSITE" id="PS50088">
    <property type="entry name" value="ANK_REPEAT"/>
    <property type="match status" value="1"/>
</dbReference>
<dbReference type="InterPro" id="IPR044736">
    <property type="entry name" value="Gid1/RanBPM/SPLA_SPRY"/>
</dbReference>
<dbReference type="AlphaFoldDB" id="A0AAV9XJ59"/>
<evidence type="ECO:0000256" key="3">
    <source>
        <dbReference type="PROSITE-ProRule" id="PRU00023"/>
    </source>
</evidence>
<dbReference type="Proteomes" id="UP001365542">
    <property type="component" value="Unassembled WGS sequence"/>
</dbReference>
<organism evidence="5 6">
    <name type="scientific">Orbilia ellipsospora</name>
    <dbReference type="NCBI Taxonomy" id="2528407"/>
    <lineage>
        <taxon>Eukaryota</taxon>
        <taxon>Fungi</taxon>
        <taxon>Dikarya</taxon>
        <taxon>Ascomycota</taxon>
        <taxon>Pezizomycotina</taxon>
        <taxon>Orbiliomycetes</taxon>
        <taxon>Orbiliales</taxon>
        <taxon>Orbiliaceae</taxon>
        <taxon>Orbilia</taxon>
    </lineage>
</organism>
<name>A0AAV9XJ59_9PEZI</name>
<accession>A0AAV9XJ59</accession>
<dbReference type="CDD" id="cd12885">
    <property type="entry name" value="SPRY_RanBP_like"/>
    <property type="match status" value="1"/>
</dbReference>
<keyword evidence="1" id="KW-0677">Repeat</keyword>
<comment type="caution">
    <text evidence="5">The sequence shown here is derived from an EMBL/GenBank/DDBJ whole genome shotgun (WGS) entry which is preliminary data.</text>
</comment>
<sequence>MDQGLYNTVLAIPDPFRTAWLADLKASSGGWDDEDVELFVRAKGQSEQTAVQNFLMKLAVHVGTNVDRNLTAKPFNEPIDEFLQQCGNDKALVSGKRRELQDAQFGRHRSLENICDIPDVNGRLPLLLASPYPDTVTCLIKHGADINKKSRIISSKYTSTGTVPESPLVSILSELAAKSLNAEIYENISRKMLQSAQILISEGADLSAKGNDNKTLLHLAARIRDLKLFKALCLSSDWDITARDSNESTSLHHLFHHPRPKTKEKTNDVLEICRMMMKMKRSDQDDLVNAQDKDSRNPLSWAVSGGFYEALELLIDLGADIHDDDSEGMNCFHLLAIDRNREKDEAWDLKVADVLFRAGVDITKRTTLASSKDQPYVNPNSRLNRDYGDSEHETPRDARRTPLELAVRASNWHLADFILDKYAAIGEENPDNHPLMLQNPEGQTILIVSILEIQEKHHTEKARRFVQRVLKVVEDQPSLLDLVTTVDDEKRSPIWYAVRSQDFDMVKALVDVNPDITTYDIYRQGPLEHTAHNFQFAARQLISGVAASVGKLKDILEYLILQTTPSSLFYLETIAFARGDDKDGSPADKLDMKKIISHYDGFRDEHGWTVHDLLKALEREFLIPDGLRKKEAFSSPEQFTRPSRIGYTYMFKHVEGQGSLSEDGLRYYIQADPGTTFKKATENRWASDSLHHRTSEVHLLADHPIPPVDKTFYYEVEIRKPENTSADDESDGFWLEACIGLNRFVCGNRTEYLPPPFILWLRPGSRRVRLQNDDLCLPPYFVNDMPSERWPKTDATVVGCGVNFTGQSIFWTLDGKMVVAIRVGWMKRFFPYVQSHRKSREIKFNFGSESFAFTPANDKEWQWDGILRDGDFEVPWPEWADFSNLWTDEEGNPVKVTEDGYVW</sequence>
<keyword evidence="2 3" id="KW-0040">ANK repeat</keyword>
<dbReference type="PANTHER" id="PTHR24126:SF14">
    <property type="entry name" value="ANK_REP_REGION DOMAIN-CONTAINING PROTEIN"/>
    <property type="match status" value="1"/>
</dbReference>
<evidence type="ECO:0000256" key="4">
    <source>
        <dbReference type="SAM" id="MobiDB-lite"/>
    </source>
</evidence>
<dbReference type="Gene3D" id="2.60.120.920">
    <property type="match status" value="1"/>
</dbReference>
<gene>
    <name evidence="5" type="ORF">TWF694_008333</name>
</gene>
<evidence type="ECO:0000313" key="5">
    <source>
        <dbReference type="EMBL" id="KAK6540952.1"/>
    </source>
</evidence>
<evidence type="ECO:0000256" key="2">
    <source>
        <dbReference type="ARBA" id="ARBA00023043"/>
    </source>
</evidence>
<proteinExistence type="predicted"/>
<dbReference type="InterPro" id="IPR036770">
    <property type="entry name" value="Ankyrin_rpt-contain_sf"/>
</dbReference>
<dbReference type="SMART" id="SM00248">
    <property type="entry name" value="ANK"/>
    <property type="match status" value="7"/>
</dbReference>
<dbReference type="Gene3D" id="1.25.40.20">
    <property type="entry name" value="Ankyrin repeat-containing domain"/>
    <property type="match status" value="2"/>
</dbReference>
<dbReference type="SUPFAM" id="SSF48403">
    <property type="entry name" value="Ankyrin repeat"/>
    <property type="match status" value="1"/>
</dbReference>